<evidence type="ECO:0000313" key="2">
    <source>
        <dbReference type="EMBL" id="KAK3779940.1"/>
    </source>
</evidence>
<feature type="region of interest" description="Disordered" evidence="1">
    <location>
        <begin position="229"/>
        <end position="248"/>
    </location>
</feature>
<dbReference type="Proteomes" id="UP001283361">
    <property type="component" value="Unassembled WGS sequence"/>
</dbReference>
<reference evidence="2" key="1">
    <citation type="journal article" date="2023" name="G3 (Bethesda)">
        <title>A reference genome for the long-term kleptoplast-retaining sea slug Elysia crispata morphotype clarki.</title>
        <authorList>
            <person name="Eastman K.E."/>
            <person name="Pendleton A.L."/>
            <person name="Shaikh M.A."/>
            <person name="Suttiyut T."/>
            <person name="Ogas R."/>
            <person name="Tomko P."/>
            <person name="Gavelis G."/>
            <person name="Widhalm J.R."/>
            <person name="Wisecaver J.H."/>
        </authorList>
    </citation>
    <scope>NUCLEOTIDE SEQUENCE</scope>
    <source>
        <strain evidence="2">ECLA1</strain>
    </source>
</reference>
<accession>A0AAE1DRT1</accession>
<protein>
    <recommendedName>
        <fullName evidence="4">Protein phosphatase 1 regulatory subunit 15A/B C-terminal domain-containing protein</fullName>
    </recommendedName>
</protein>
<comment type="caution">
    <text evidence="2">The sequence shown here is derived from an EMBL/GenBank/DDBJ whole genome shotgun (WGS) entry which is preliminary data.</text>
</comment>
<evidence type="ECO:0000256" key="1">
    <source>
        <dbReference type="SAM" id="MobiDB-lite"/>
    </source>
</evidence>
<gene>
    <name evidence="2" type="ORF">RRG08_054193</name>
</gene>
<evidence type="ECO:0008006" key="4">
    <source>
        <dbReference type="Google" id="ProtNLM"/>
    </source>
</evidence>
<feature type="compositionally biased region" description="Basic residues" evidence="1">
    <location>
        <begin position="280"/>
        <end position="305"/>
    </location>
</feature>
<organism evidence="2 3">
    <name type="scientific">Elysia crispata</name>
    <name type="common">lettuce slug</name>
    <dbReference type="NCBI Taxonomy" id="231223"/>
    <lineage>
        <taxon>Eukaryota</taxon>
        <taxon>Metazoa</taxon>
        <taxon>Spiralia</taxon>
        <taxon>Lophotrochozoa</taxon>
        <taxon>Mollusca</taxon>
        <taxon>Gastropoda</taxon>
        <taxon>Heterobranchia</taxon>
        <taxon>Euthyneura</taxon>
        <taxon>Panpulmonata</taxon>
        <taxon>Sacoglossa</taxon>
        <taxon>Placobranchoidea</taxon>
        <taxon>Plakobranchidae</taxon>
        <taxon>Elysia</taxon>
    </lineage>
</organism>
<name>A0AAE1DRT1_9GAST</name>
<feature type="compositionally biased region" description="Polar residues" evidence="1">
    <location>
        <begin position="328"/>
        <end position="339"/>
    </location>
</feature>
<feature type="compositionally biased region" description="Polar residues" evidence="1">
    <location>
        <begin position="309"/>
        <end position="319"/>
    </location>
</feature>
<feature type="compositionally biased region" description="Polar residues" evidence="1">
    <location>
        <begin position="232"/>
        <end position="248"/>
    </location>
</feature>
<sequence length="630" mass="70805">MSPVLQRLNSVGEDIDQHLTDKYTSITSVRSSIDMSKMMRELSNNSFKTSCGLRRDQSSSWRSRSIPISVTSNTRELYINRGGKLLKSHSLPEVVSSQEGLNQNQIQSVMDFKFNDKPDRSWSIGSCSDEQTLYKQYLYLKSAHNIFKNRTLSEPHRHPFHNIPINPQDPRVEEGLDYCCYNKSQENEEQLSLNSFCSSALSSLVEYERSCATFSVCKMDNDHVEMVKDNGSESMDQSPKRPSSSIYVASSKYTPHELENEGEESEFSTDRSSVLFLPRKTCKKGRPSSKKQKKRKREKQKHASKTSRDICSTSDLFNESSDKKDCSDGSNTSEFKSSSSVITSSRPKFKYVNTSLSQNVSTPIKSNSHHPIVQHFFSMVVSSESEDSGSDTEEDCDWSQSEESASACISSSKGKGLSIDLNLDLIYKQKHVPSLESLLSSECSDDSIAASPSNGNCFNISGFSLSEEDVDDSIEFADSSPLSSFVSESLFHMPEAKFHGGTSGYIEDTDSIAEIMDADHEVDMHEVNTKWNEIYSSPDICSCCTKNIAIGAGKAVLKVNFLEEPKLFTVHTVFDIESEDRAGMWHHYALDRERFERRIKEASQILSPILEEKHRSAIARRNANLLKLCS</sequence>
<keyword evidence="3" id="KW-1185">Reference proteome</keyword>
<proteinExistence type="predicted"/>
<dbReference type="EMBL" id="JAWDGP010002797">
    <property type="protein sequence ID" value="KAK3779940.1"/>
    <property type="molecule type" value="Genomic_DNA"/>
</dbReference>
<feature type="region of interest" description="Disordered" evidence="1">
    <location>
        <begin position="278"/>
        <end position="339"/>
    </location>
</feature>
<dbReference type="AlphaFoldDB" id="A0AAE1DRT1"/>
<evidence type="ECO:0000313" key="3">
    <source>
        <dbReference type="Proteomes" id="UP001283361"/>
    </source>
</evidence>